<reference evidence="1 2" key="1">
    <citation type="submission" date="2017-01" db="EMBL/GenBank/DDBJ databases">
        <title>A new Hymenobacter.</title>
        <authorList>
            <person name="Liang Y."/>
            <person name="Feng F."/>
        </authorList>
    </citation>
    <scope>NUCLEOTIDE SEQUENCE [LARGE SCALE GENOMIC DNA]</scope>
    <source>
        <strain evidence="1">MIMBbqt21</strain>
    </source>
</reference>
<dbReference type="AlphaFoldDB" id="A0A2C9ZTR2"/>
<gene>
    <name evidence="1" type="ORF">BXP70_28200</name>
</gene>
<organism evidence="1 2">
    <name type="scientific">Hymenobacter crusticola</name>
    <dbReference type="NCBI Taxonomy" id="1770526"/>
    <lineage>
        <taxon>Bacteria</taxon>
        <taxon>Pseudomonadati</taxon>
        <taxon>Bacteroidota</taxon>
        <taxon>Cytophagia</taxon>
        <taxon>Cytophagales</taxon>
        <taxon>Hymenobacteraceae</taxon>
        <taxon>Hymenobacter</taxon>
    </lineage>
</organism>
<name>A0A2C9ZTR2_9BACT</name>
<keyword evidence="2" id="KW-1185">Reference proteome</keyword>
<dbReference type="EMBL" id="MTSE01000056">
    <property type="protein sequence ID" value="OUJ68034.1"/>
    <property type="molecule type" value="Genomic_DNA"/>
</dbReference>
<proteinExistence type="predicted"/>
<comment type="caution">
    <text evidence="1">The sequence shown here is derived from an EMBL/GenBank/DDBJ whole genome shotgun (WGS) entry which is preliminary data.</text>
</comment>
<dbReference type="Proteomes" id="UP000194873">
    <property type="component" value="Unassembled WGS sequence"/>
</dbReference>
<protein>
    <submittedName>
        <fullName evidence="1">Uncharacterized protein</fullName>
    </submittedName>
</protein>
<sequence length="319" mass="35886">MNYIALINHFWTKDLEYSFTPNETAVYFRLLERCNALGWKNPFNFSVDELLVKLRLKTKDPFTTARNRLKQAGLIDFRNGDGRGRTTIYQLVDPEAEVVAQEQRGKKNTPLSPTLLPPLSPTLLPPEDPLLHKTKLNQTKENLNTHCEAALAAASASEEEVFDLAEEEVAADQPVVEQKEPEPALVDQPDEQEPIGVVPLPSPLPGKKGKVTPAANPLVPLAERWPELVAQLSEEDRATWERFVEWEQENPVPKLFQMNEPLLPEQFVKLKRKHGGALVADIMLGMQNSATLLKKYDSARGTIEGWIRSRKNREAAVTA</sequence>
<evidence type="ECO:0000313" key="1">
    <source>
        <dbReference type="EMBL" id="OUJ68034.1"/>
    </source>
</evidence>
<evidence type="ECO:0000313" key="2">
    <source>
        <dbReference type="Proteomes" id="UP000194873"/>
    </source>
</evidence>
<dbReference type="OrthoDB" id="1442826at2"/>
<dbReference type="RefSeq" id="WP_086597454.1">
    <property type="nucleotide sequence ID" value="NZ_MTSE01000056.1"/>
</dbReference>
<accession>A0A2C9ZTR2</accession>